<accession>A0A024H8Y0</accession>
<sequence length="52" mass="5305">MPKRAGAVGDSQGAAPGGGKGMRRVTFGCGFKITPMGEGDVIRGQAESRLIK</sequence>
<dbReference type="EMBL" id="CAQI01000059">
    <property type="protein sequence ID" value="CCQ48254.1"/>
    <property type="molecule type" value="Genomic_DNA"/>
</dbReference>
<protein>
    <submittedName>
        <fullName evidence="2">Uncharacterized protein</fullName>
    </submittedName>
</protein>
<name>A0A024H8Y0_9MICC</name>
<evidence type="ECO:0000256" key="1">
    <source>
        <dbReference type="SAM" id="MobiDB-lite"/>
    </source>
</evidence>
<feature type="region of interest" description="Disordered" evidence="1">
    <location>
        <begin position="1"/>
        <end position="22"/>
    </location>
</feature>
<evidence type="ECO:0000313" key="3">
    <source>
        <dbReference type="Proteomes" id="UP000035722"/>
    </source>
</evidence>
<reference evidence="3" key="1">
    <citation type="journal article" date="2014" name="Genome Announc.">
        <title>Genome Sequence of Arthrobacter siccitolerans 4J27, a Xeroprotectant-Producing Desiccation-Tolerant Microorganism.</title>
        <authorList>
            <person name="Manzanera M."/>
            <person name="Santa-Cruz-Calvo L."/>
            <person name="Vilchez J.I."/>
            <person name="Garcia-Fontana C."/>
            <person name="Silva-Castro G.A."/>
            <person name="Calvo C."/>
            <person name="Gonzalez-Lopez J."/>
        </authorList>
    </citation>
    <scope>NUCLEOTIDE SEQUENCE [LARGE SCALE GENOMIC DNA]</scope>
    <source>
        <strain evidence="3">4J27</strain>
    </source>
</reference>
<gene>
    <name evidence="2" type="ORF">ARTSIC4J27_4256</name>
</gene>
<organism evidence="2 3">
    <name type="scientific">Pseudarthrobacter siccitolerans</name>
    <dbReference type="NCBI Taxonomy" id="861266"/>
    <lineage>
        <taxon>Bacteria</taxon>
        <taxon>Bacillati</taxon>
        <taxon>Actinomycetota</taxon>
        <taxon>Actinomycetes</taxon>
        <taxon>Micrococcales</taxon>
        <taxon>Micrococcaceae</taxon>
        <taxon>Pseudarthrobacter</taxon>
    </lineage>
</organism>
<dbReference type="STRING" id="861266.ARTSIC4J27_4256"/>
<comment type="caution">
    <text evidence="2">The sequence shown here is derived from an EMBL/GenBank/DDBJ whole genome shotgun (WGS) entry which is preliminary data.</text>
</comment>
<dbReference type="AlphaFoldDB" id="A0A024H8Y0"/>
<evidence type="ECO:0000313" key="2">
    <source>
        <dbReference type="EMBL" id="CCQ48254.1"/>
    </source>
</evidence>
<keyword evidence="3" id="KW-1185">Reference proteome</keyword>
<dbReference type="Proteomes" id="UP000035722">
    <property type="component" value="Unassembled WGS sequence"/>
</dbReference>
<proteinExistence type="predicted"/>